<dbReference type="InterPro" id="IPR050466">
    <property type="entry name" value="Carboxylest/Gibb_receptor"/>
</dbReference>
<dbReference type="AlphaFoldDB" id="A0AAD3SAY7"/>
<evidence type="ECO:0000256" key="1">
    <source>
        <dbReference type="ARBA" id="ARBA00010515"/>
    </source>
</evidence>
<feature type="domain" description="Alpha/beta hydrolase fold-3" evidence="2">
    <location>
        <begin position="91"/>
        <end position="310"/>
    </location>
</feature>
<dbReference type="InterPro" id="IPR029058">
    <property type="entry name" value="AB_hydrolase_fold"/>
</dbReference>
<comment type="caution">
    <text evidence="3">The sequence shown here is derived from an EMBL/GenBank/DDBJ whole genome shotgun (WGS) entry which is preliminary data.</text>
</comment>
<gene>
    <name evidence="3" type="ORF">Nepgr_009512</name>
</gene>
<evidence type="ECO:0000313" key="3">
    <source>
        <dbReference type="EMBL" id="GMH07672.1"/>
    </source>
</evidence>
<sequence>MAIEPRPSLALPWKIKLQFAMLGFVTDKCFRRDGTLNRRLFDFFDRKVPAKSTPQNGVETHDVSVDPSRNLWFRLFIPTQIPGDDVSLPVIVYFHGGGFCLLSPASLYFDVFCRLLALKLNAVVVSLNYRLAPEHKFPAQYNDGFDALKFIDENHRSLDFWPKNADLKSCFLAGDSAGGNITHHLGVRASQAEFKEARIIGLVLIQPFFGGKDRTESEQRLDWAPASTMARTDCMWRAFLPNGLDRDHGAVNISGPNREDISGLDIPPAILFVGGFDPLRDWQLRYHEWLEMSGKNVRLVDIPTVCHGFYLFSEIPETAVFISEVADFIEKQSSKIRKP</sequence>
<reference evidence="3" key="1">
    <citation type="submission" date="2023-05" db="EMBL/GenBank/DDBJ databases">
        <title>Nepenthes gracilis genome sequencing.</title>
        <authorList>
            <person name="Fukushima K."/>
        </authorList>
    </citation>
    <scope>NUCLEOTIDE SEQUENCE</scope>
    <source>
        <strain evidence="3">SING2019-196</strain>
    </source>
</reference>
<organism evidence="3 4">
    <name type="scientific">Nepenthes gracilis</name>
    <name type="common">Slender pitcher plant</name>
    <dbReference type="NCBI Taxonomy" id="150966"/>
    <lineage>
        <taxon>Eukaryota</taxon>
        <taxon>Viridiplantae</taxon>
        <taxon>Streptophyta</taxon>
        <taxon>Embryophyta</taxon>
        <taxon>Tracheophyta</taxon>
        <taxon>Spermatophyta</taxon>
        <taxon>Magnoliopsida</taxon>
        <taxon>eudicotyledons</taxon>
        <taxon>Gunneridae</taxon>
        <taxon>Pentapetalae</taxon>
        <taxon>Caryophyllales</taxon>
        <taxon>Nepenthaceae</taxon>
        <taxon>Nepenthes</taxon>
    </lineage>
</organism>
<comment type="similarity">
    <text evidence="1">Belongs to the 'GDXG' lipolytic enzyme family.</text>
</comment>
<dbReference type="InterPro" id="IPR013094">
    <property type="entry name" value="AB_hydrolase_3"/>
</dbReference>
<dbReference type="Pfam" id="PF07859">
    <property type="entry name" value="Abhydrolase_3"/>
    <property type="match status" value="1"/>
</dbReference>
<dbReference type="GO" id="GO:0016787">
    <property type="term" value="F:hydrolase activity"/>
    <property type="evidence" value="ECO:0007669"/>
    <property type="project" value="InterPro"/>
</dbReference>
<protein>
    <recommendedName>
        <fullName evidence="2">Alpha/beta hydrolase fold-3 domain-containing protein</fullName>
    </recommendedName>
</protein>
<evidence type="ECO:0000313" key="4">
    <source>
        <dbReference type="Proteomes" id="UP001279734"/>
    </source>
</evidence>
<dbReference type="Proteomes" id="UP001279734">
    <property type="component" value="Unassembled WGS sequence"/>
</dbReference>
<dbReference type="Gene3D" id="3.40.50.1820">
    <property type="entry name" value="alpha/beta hydrolase"/>
    <property type="match status" value="1"/>
</dbReference>
<dbReference type="SUPFAM" id="SSF53474">
    <property type="entry name" value="alpha/beta-Hydrolases"/>
    <property type="match status" value="1"/>
</dbReference>
<dbReference type="PANTHER" id="PTHR23024:SF24">
    <property type="entry name" value="ALPHA_BETA HYDROLASE FOLD-3 DOMAIN-CONTAINING PROTEIN"/>
    <property type="match status" value="1"/>
</dbReference>
<name>A0AAD3SAY7_NEPGR</name>
<accession>A0AAD3SAY7</accession>
<dbReference type="PANTHER" id="PTHR23024">
    <property type="entry name" value="ARYLACETAMIDE DEACETYLASE"/>
    <property type="match status" value="1"/>
</dbReference>
<dbReference type="EMBL" id="BSYO01000007">
    <property type="protein sequence ID" value="GMH07672.1"/>
    <property type="molecule type" value="Genomic_DNA"/>
</dbReference>
<proteinExistence type="inferred from homology"/>
<evidence type="ECO:0000259" key="2">
    <source>
        <dbReference type="Pfam" id="PF07859"/>
    </source>
</evidence>
<keyword evidence="4" id="KW-1185">Reference proteome</keyword>